<gene>
    <name evidence="2" type="ORF">K460DRAFT_365441</name>
</gene>
<dbReference type="GO" id="GO:0005829">
    <property type="term" value="C:cytosol"/>
    <property type="evidence" value="ECO:0007669"/>
    <property type="project" value="TreeGrafter"/>
</dbReference>
<dbReference type="Gene3D" id="3.40.50.880">
    <property type="match status" value="1"/>
</dbReference>
<protein>
    <submittedName>
        <fullName evidence="2">Class I glutamine amidotransferase-like protein</fullName>
    </submittedName>
</protein>
<evidence type="ECO:0000313" key="2">
    <source>
        <dbReference type="EMBL" id="KAF1849556.1"/>
    </source>
</evidence>
<evidence type="ECO:0000313" key="3">
    <source>
        <dbReference type="Proteomes" id="UP000800039"/>
    </source>
</evidence>
<reference evidence="2" key="1">
    <citation type="submission" date="2020-01" db="EMBL/GenBank/DDBJ databases">
        <authorList>
            <consortium name="DOE Joint Genome Institute"/>
            <person name="Haridas S."/>
            <person name="Albert R."/>
            <person name="Binder M."/>
            <person name="Bloem J."/>
            <person name="Labutti K."/>
            <person name="Salamov A."/>
            <person name="Andreopoulos B."/>
            <person name="Baker S.E."/>
            <person name="Barry K."/>
            <person name="Bills G."/>
            <person name="Bluhm B.H."/>
            <person name="Cannon C."/>
            <person name="Castanera R."/>
            <person name="Culley D.E."/>
            <person name="Daum C."/>
            <person name="Ezra D."/>
            <person name="Gonzalez J.B."/>
            <person name="Henrissat B."/>
            <person name="Kuo A."/>
            <person name="Liang C."/>
            <person name="Lipzen A."/>
            <person name="Lutzoni F."/>
            <person name="Magnuson J."/>
            <person name="Mondo S."/>
            <person name="Nolan M."/>
            <person name="Ohm R."/>
            <person name="Pangilinan J."/>
            <person name="Park H.-J."/>
            <person name="Ramirez L."/>
            <person name="Alfaro M."/>
            <person name="Sun H."/>
            <person name="Tritt A."/>
            <person name="Yoshinaga Y."/>
            <person name="Zwiers L.-H."/>
            <person name="Turgeon B.G."/>
            <person name="Goodwin S.B."/>
            <person name="Spatafora J.W."/>
            <person name="Crous P.W."/>
            <person name="Grigoriev I.V."/>
        </authorList>
    </citation>
    <scope>NUCLEOTIDE SEQUENCE</scope>
    <source>
        <strain evidence="2">CBS 394.84</strain>
    </source>
</reference>
<dbReference type="PROSITE" id="PS51273">
    <property type="entry name" value="GATASE_TYPE_1"/>
    <property type="match status" value="1"/>
</dbReference>
<proteinExistence type="predicted"/>
<organism evidence="2 3">
    <name type="scientific">Cucurbitaria berberidis CBS 394.84</name>
    <dbReference type="NCBI Taxonomy" id="1168544"/>
    <lineage>
        <taxon>Eukaryota</taxon>
        <taxon>Fungi</taxon>
        <taxon>Dikarya</taxon>
        <taxon>Ascomycota</taxon>
        <taxon>Pezizomycotina</taxon>
        <taxon>Dothideomycetes</taxon>
        <taxon>Pleosporomycetidae</taxon>
        <taxon>Pleosporales</taxon>
        <taxon>Pleosporineae</taxon>
        <taxon>Cucurbitariaceae</taxon>
        <taxon>Cucurbitaria</taxon>
    </lineage>
</organism>
<dbReference type="InterPro" id="IPR029062">
    <property type="entry name" value="Class_I_gatase-like"/>
</dbReference>
<accession>A0A9P4GQI7</accession>
<dbReference type="Pfam" id="PF00117">
    <property type="entry name" value="GATase"/>
    <property type="match status" value="1"/>
</dbReference>
<dbReference type="PANTHER" id="PTHR42695">
    <property type="entry name" value="GLUTAMINE AMIDOTRANSFERASE YLR126C-RELATED"/>
    <property type="match status" value="1"/>
</dbReference>
<dbReference type="SUPFAM" id="SSF52317">
    <property type="entry name" value="Class I glutamine amidotransferase-like"/>
    <property type="match status" value="1"/>
</dbReference>
<dbReference type="RefSeq" id="XP_040792119.1">
    <property type="nucleotide sequence ID" value="XM_040933176.1"/>
</dbReference>
<dbReference type="GO" id="GO:0005634">
    <property type="term" value="C:nucleus"/>
    <property type="evidence" value="ECO:0007669"/>
    <property type="project" value="TreeGrafter"/>
</dbReference>
<dbReference type="PANTHER" id="PTHR42695:SF6">
    <property type="entry name" value="GLUTAMINE AMIDOTRANSFERASE DOMAIN-CONTAINING PROTEIN"/>
    <property type="match status" value="1"/>
</dbReference>
<keyword evidence="3" id="KW-1185">Reference proteome</keyword>
<dbReference type="AlphaFoldDB" id="A0A9P4GQI7"/>
<dbReference type="InterPro" id="IPR044992">
    <property type="entry name" value="ChyE-like"/>
</dbReference>
<dbReference type="OrthoDB" id="1669814at2759"/>
<dbReference type="Proteomes" id="UP000800039">
    <property type="component" value="Unassembled WGS sequence"/>
</dbReference>
<keyword evidence="2" id="KW-0315">Glutamine amidotransferase</keyword>
<dbReference type="EMBL" id="ML976615">
    <property type="protein sequence ID" value="KAF1849556.1"/>
    <property type="molecule type" value="Genomic_DNA"/>
</dbReference>
<comment type="caution">
    <text evidence="2">The sequence shown here is derived from an EMBL/GenBank/DDBJ whole genome shotgun (WGS) entry which is preliminary data.</text>
</comment>
<dbReference type="GeneID" id="63850427"/>
<evidence type="ECO:0000259" key="1">
    <source>
        <dbReference type="Pfam" id="PF00117"/>
    </source>
</evidence>
<dbReference type="InterPro" id="IPR017926">
    <property type="entry name" value="GATASE"/>
</dbReference>
<name>A0A9P4GQI7_9PLEO</name>
<dbReference type="CDD" id="cd01741">
    <property type="entry name" value="GATase1_1"/>
    <property type="match status" value="1"/>
</dbReference>
<sequence length="283" mass="31863">MVQTVRICMLNADLPVPNVHAQKAPTYGRIFHGLLSAAATQKVPKTIIESSDYDVTRGEYPPSLIEYDAILISGAVDAAYDDVEWIRRLDDFILDVYRNHPRVKIFGSCFGHQLICQSLLKDFGVSVGIDPKGYEIGVKEITLHKRFLETFGKKHQLQEKIRLQFVHHDHVVIPTPNTLPQSWMTLGSTEHCSVQGMYESGRVLTYQGHFEFDRFVNRETVRFFFPAWAPEALDEAMKAVDADDDADVAAAMVLDFFLERGVANKDAPECQMTGGLLTPPYGE</sequence>
<feature type="domain" description="Glutamine amidotransferase" evidence="1">
    <location>
        <begin position="59"/>
        <end position="213"/>
    </location>
</feature>